<keyword evidence="4" id="KW-0479">Metal-binding</keyword>
<dbReference type="AlphaFoldDB" id="A0A553HNX0"/>
<dbReference type="SMART" id="SM00355">
    <property type="entry name" value="ZnF_C2H2"/>
    <property type="match status" value="2"/>
</dbReference>
<feature type="region of interest" description="Disordered" evidence="12">
    <location>
        <begin position="421"/>
        <end position="462"/>
    </location>
</feature>
<keyword evidence="5" id="KW-0677">Repeat</keyword>
<feature type="region of interest" description="Disordered" evidence="12">
    <location>
        <begin position="374"/>
        <end position="393"/>
    </location>
</feature>
<dbReference type="PROSITE" id="PS50157">
    <property type="entry name" value="ZINC_FINGER_C2H2_2"/>
    <property type="match status" value="2"/>
</dbReference>
<keyword evidence="9" id="KW-0804">Transcription</keyword>
<feature type="domain" description="C2H2-type" evidence="13">
    <location>
        <begin position="115"/>
        <end position="142"/>
    </location>
</feature>
<keyword evidence="10" id="KW-0539">Nucleus</keyword>
<reference evidence="15" key="1">
    <citation type="submission" date="2019-06" db="EMBL/GenBank/DDBJ databases">
        <title>Draft genome sequence of the griseofulvin-producing fungus Xylaria cubensis strain G536.</title>
        <authorList>
            <person name="Mead M.E."/>
            <person name="Raja H.A."/>
            <person name="Steenwyk J.L."/>
            <person name="Knowles S.L."/>
            <person name="Oberlies N.H."/>
            <person name="Rokas A."/>
        </authorList>
    </citation>
    <scope>NUCLEOTIDE SEQUENCE [LARGE SCALE GENOMIC DNA]</scope>
    <source>
        <strain evidence="15">G536</strain>
    </source>
</reference>
<sequence>MAAEYLCRTSTPDKDRVSIDLESPIEALSPSLEAFLSGLDISRSPSPLAVALDSEETLFIRPSNLSTQTPQRKDSLESDKLDTHEPSLVTPFDRQNVVSKENPPPRRVKKHPATFQCNLCPKRFTRAYNLRSHLRTHTEERPFVCPVCGKAFAHQHDRTRHESLHSGEKKFVCRGTLGSGGEWGCGRRFARADALGRHYRSEAGMICLKPKLAEDGEIGNTWSARLSSSPSQLGTKVKELSKKDATRHMNYTISEDYTNKDRVRRKRLCAFKHCYSRKRRKGSAQSSAIYSPPNQGDNQMEMFSGADLSSPPFSQPSPVVPSLFPVPPLEPPPLRVDSSSLTSLKRQEIKNRILSIGKLSRVFNQLRKESENIVSLPSGQAHPSTSGIKGIEFADISPDDATKTEMLKRCETHELDSSLSSFHSSLNFKPETPTDRSDNNNDPTFPAVDSPGVTSKRNDDDYRKSPYYLSKLVGRTSEPLRPPELLLERQKTTKKFRPISLVSEGAVPNILTKWDLAPAVSYGLRSPAL</sequence>
<comment type="caution">
    <text evidence="14">The sequence shown here is derived from an EMBL/GenBank/DDBJ whole genome shotgun (WGS) entry which is preliminary data.</text>
</comment>
<feature type="compositionally biased region" description="Polar residues" evidence="12">
    <location>
        <begin position="374"/>
        <end position="387"/>
    </location>
</feature>
<feature type="domain" description="C2H2-type" evidence="13">
    <location>
        <begin position="143"/>
        <end position="170"/>
    </location>
</feature>
<keyword evidence="8" id="KW-0805">Transcription regulation</keyword>
<evidence type="ECO:0000256" key="6">
    <source>
        <dbReference type="ARBA" id="ARBA00022771"/>
    </source>
</evidence>
<dbReference type="GO" id="GO:0045944">
    <property type="term" value="P:positive regulation of transcription by RNA polymerase II"/>
    <property type="evidence" value="ECO:0007669"/>
    <property type="project" value="UniProtKB-ARBA"/>
</dbReference>
<evidence type="ECO:0000256" key="9">
    <source>
        <dbReference type="ARBA" id="ARBA00023163"/>
    </source>
</evidence>
<dbReference type="OrthoDB" id="8117402at2759"/>
<gene>
    <name evidence="14" type="ORF">FHL15_009408</name>
</gene>
<evidence type="ECO:0000256" key="1">
    <source>
        <dbReference type="ARBA" id="ARBA00004123"/>
    </source>
</evidence>
<keyword evidence="7" id="KW-0862">Zinc</keyword>
<dbReference type="FunFam" id="3.30.160.60:FF:000146">
    <property type="entry name" value="C2H2 type zinc finger protein"/>
    <property type="match status" value="1"/>
</dbReference>
<evidence type="ECO:0000256" key="10">
    <source>
        <dbReference type="ARBA" id="ARBA00023242"/>
    </source>
</evidence>
<dbReference type="GO" id="GO:0008270">
    <property type="term" value="F:zinc ion binding"/>
    <property type="evidence" value="ECO:0007669"/>
    <property type="project" value="UniProtKB-KW"/>
</dbReference>
<dbReference type="Gene3D" id="3.30.160.60">
    <property type="entry name" value="Classic Zinc Finger"/>
    <property type="match status" value="3"/>
</dbReference>
<evidence type="ECO:0000313" key="14">
    <source>
        <dbReference type="EMBL" id="TRX89658.1"/>
    </source>
</evidence>
<dbReference type="InterPro" id="IPR013087">
    <property type="entry name" value="Znf_C2H2_type"/>
</dbReference>
<dbReference type="GO" id="GO:0000978">
    <property type="term" value="F:RNA polymerase II cis-regulatory region sequence-specific DNA binding"/>
    <property type="evidence" value="ECO:0007669"/>
    <property type="project" value="TreeGrafter"/>
</dbReference>
<comment type="subcellular location">
    <subcellularLocation>
        <location evidence="2">Cytoplasm</location>
    </subcellularLocation>
    <subcellularLocation>
        <location evidence="1">Nucleus</location>
    </subcellularLocation>
</comment>
<evidence type="ECO:0000256" key="2">
    <source>
        <dbReference type="ARBA" id="ARBA00004496"/>
    </source>
</evidence>
<dbReference type="Proteomes" id="UP000319160">
    <property type="component" value="Unassembled WGS sequence"/>
</dbReference>
<evidence type="ECO:0000256" key="4">
    <source>
        <dbReference type="ARBA" id="ARBA00022723"/>
    </source>
</evidence>
<protein>
    <recommendedName>
        <fullName evidence="13">C2H2-type domain-containing protein</fullName>
    </recommendedName>
</protein>
<evidence type="ECO:0000256" key="7">
    <source>
        <dbReference type="ARBA" id="ARBA00022833"/>
    </source>
</evidence>
<dbReference type="PROSITE" id="PS00028">
    <property type="entry name" value="ZINC_FINGER_C2H2_1"/>
    <property type="match status" value="2"/>
</dbReference>
<dbReference type="Pfam" id="PF00096">
    <property type="entry name" value="zf-C2H2"/>
    <property type="match status" value="2"/>
</dbReference>
<keyword evidence="3" id="KW-0963">Cytoplasm</keyword>
<dbReference type="GO" id="GO:0005634">
    <property type="term" value="C:nucleus"/>
    <property type="evidence" value="ECO:0007669"/>
    <property type="project" value="UniProtKB-SubCell"/>
</dbReference>
<evidence type="ECO:0000256" key="8">
    <source>
        <dbReference type="ARBA" id="ARBA00023015"/>
    </source>
</evidence>
<dbReference type="InterPro" id="IPR036236">
    <property type="entry name" value="Znf_C2H2_sf"/>
</dbReference>
<name>A0A553HNX0_9PEZI</name>
<dbReference type="STRING" id="2512241.A0A553HNX0"/>
<accession>A0A553HNX0</accession>
<dbReference type="PANTHER" id="PTHR24388">
    <property type="entry name" value="ZINC FINGER PROTEIN"/>
    <property type="match status" value="1"/>
</dbReference>
<dbReference type="PANTHER" id="PTHR24388:SF54">
    <property type="entry name" value="PROTEIN ESCARGOT"/>
    <property type="match status" value="1"/>
</dbReference>
<evidence type="ECO:0000256" key="12">
    <source>
        <dbReference type="SAM" id="MobiDB-lite"/>
    </source>
</evidence>
<evidence type="ECO:0000256" key="5">
    <source>
        <dbReference type="ARBA" id="ARBA00022737"/>
    </source>
</evidence>
<evidence type="ECO:0000256" key="11">
    <source>
        <dbReference type="PROSITE-ProRule" id="PRU00042"/>
    </source>
</evidence>
<evidence type="ECO:0000313" key="15">
    <source>
        <dbReference type="Proteomes" id="UP000319160"/>
    </source>
</evidence>
<dbReference type="SUPFAM" id="SSF57667">
    <property type="entry name" value="beta-beta-alpha zinc fingers"/>
    <property type="match status" value="1"/>
</dbReference>
<dbReference type="FunFam" id="3.30.160.60:FF:000181">
    <property type="entry name" value="C2H2 type zinc finger protein"/>
    <property type="match status" value="1"/>
</dbReference>
<feature type="region of interest" description="Disordered" evidence="12">
    <location>
        <begin position="61"/>
        <end position="87"/>
    </location>
</feature>
<dbReference type="GO" id="GO:0000981">
    <property type="term" value="F:DNA-binding transcription factor activity, RNA polymerase II-specific"/>
    <property type="evidence" value="ECO:0007669"/>
    <property type="project" value="TreeGrafter"/>
</dbReference>
<keyword evidence="6 11" id="KW-0863">Zinc-finger</keyword>
<dbReference type="GO" id="GO:0071277">
    <property type="term" value="P:cellular response to calcium ion"/>
    <property type="evidence" value="ECO:0007669"/>
    <property type="project" value="UniProtKB-ARBA"/>
</dbReference>
<feature type="compositionally biased region" description="Basic and acidic residues" evidence="12">
    <location>
        <begin position="71"/>
        <end position="85"/>
    </location>
</feature>
<evidence type="ECO:0000259" key="13">
    <source>
        <dbReference type="PROSITE" id="PS50157"/>
    </source>
</evidence>
<evidence type="ECO:0000256" key="3">
    <source>
        <dbReference type="ARBA" id="ARBA00022490"/>
    </source>
</evidence>
<dbReference type="GO" id="GO:0005737">
    <property type="term" value="C:cytoplasm"/>
    <property type="evidence" value="ECO:0007669"/>
    <property type="project" value="UniProtKB-SubCell"/>
</dbReference>
<organism evidence="14 15">
    <name type="scientific">Xylaria flabelliformis</name>
    <dbReference type="NCBI Taxonomy" id="2512241"/>
    <lineage>
        <taxon>Eukaryota</taxon>
        <taxon>Fungi</taxon>
        <taxon>Dikarya</taxon>
        <taxon>Ascomycota</taxon>
        <taxon>Pezizomycotina</taxon>
        <taxon>Sordariomycetes</taxon>
        <taxon>Xylariomycetidae</taxon>
        <taxon>Xylariales</taxon>
        <taxon>Xylariaceae</taxon>
        <taxon>Xylaria</taxon>
    </lineage>
</organism>
<keyword evidence="15" id="KW-1185">Reference proteome</keyword>
<dbReference type="FunFam" id="3.30.160.60:FF:000239">
    <property type="entry name" value="C2H2 type zinc finger protein"/>
    <property type="match status" value="1"/>
</dbReference>
<proteinExistence type="predicted"/>
<dbReference type="InterPro" id="IPR050527">
    <property type="entry name" value="Snail/Krueppel_Znf"/>
</dbReference>
<dbReference type="EMBL" id="VFLP01000064">
    <property type="protein sequence ID" value="TRX89658.1"/>
    <property type="molecule type" value="Genomic_DNA"/>
</dbReference>